<dbReference type="AlphaFoldDB" id="W5Y1E6"/>
<dbReference type="PATRIC" id="fig|1224164.3.peg.1326"/>
<dbReference type="Gene3D" id="3.40.50.410">
    <property type="entry name" value="von Willebrand factor, type A domain"/>
    <property type="match status" value="1"/>
</dbReference>
<dbReference type="InterPro" id="IPR002035">
    <property type="entry name" value="VWF_A"/>
</dbReference>
<dbReference type="SUPFAM" id="SSF53850">
    <property type="entry name" value="Periplasmic binding protein-like II"/>
    <property type="match status" value="1"/>
</dbReference>
<evidence type="ECO:0000256" key="1">
    <source>
        <dbReference type="SAM" id="SignalP"/>
    </source>
</evidence>
<evidence type="ECO:0000313" key="3">
    <source>
        <dbReference type="EMBL" id="AHI22710.1"/>
    </source>
</evidence>
<proteinExistence type="predicted"/>
<dbReference type="PROSITE" id="PS50234">
    <property type="entry name" value="VWFA"/>
    <property type="match status" value="1"/>
</dbReference>
<name>W5Y1E6_9CORY</name>
<dbReference type="eggNOG" id="COG2304">
    <property type="taxonomic scope" value="Bacteria"/>
</dbReference>
<dbReference type="Pfam" id="PF00092">
    <property type="entry name" value="VWA"/>
    <property type="match status" value="1"/>
</dbReference>
<evidence type="ECO:0000313" key="4">
    <source>
        <dbReference type="Proteomes" id="UP000019222"/>
    </source>
</evidence>
<evidence type="ECO:0000259" key="2">
    <source>
        <dbReference type="PROSITE" id="PS50234"/>
    </source>
</evidence>
<dbReference type="KEGG" id="cvt:B843_06625"/>
<keyword evidence="4" id="KW-1185">Reference proteome</keyword>
<dbReference type="SUPFAM" id="SSF53300">
    <property type="entry name" value="vWA-like"/>
    <property type="match status" value="1"/>
</dbReference>
<feature type="signal peptide" evidence="1">
    <location>
        <begin position="1"/>
        <end position="23"/>
    </location>
</feature>
<dbReference type="Proteomes" id="UP000019222">
    <property type="component" value="Chromosome"/>
</dbReference>
<reference evidence="3 4" key="1">
    <citation type="submission" date="2013-02" db="EMBL/GenBank/DDBJ databases">
        <title>The complete genome sequence of Corynebacterium vitaeruminis DSM 20294.</title>
        <authorList>
            <person name="Ruckert C."/>
            <person name="Albersmeier A."/>
            <person name="Kalinowski J."/>
        </authorList>
    </citation>
    <scope>NUCLEOTIDE SEQUENCE [LARGE SCALE GENOMIC DNA]</scope>
    <source>
        <strain evidence="4">ATCC 10234</strain>
    </source>
</reference>
<dbReference type="STRING" id="1224164.B843_06625"/>
<dbReference type="CDD" id="cd00198">
    <property type="entry name" value="vWFA"/>
    <property type="match status" value="1"/>
</dbReference>
<dbReference type="PROSITE" id="PS51257">
    <property type="entry name" value="PROKAR_LIPOPROTEIN"/>
    <property type="match status" value="1"/>
</dbReference>
<dbReference type="InterPro" id="IPR036465">
    <property type="entry name" value="vWFA_dom_sf"/>
</dbReference>
<gene>
    <name evidence="3" type="ORF">B843_06625</name>
</gene>
<dbReference type="Gene3D" id="3.40.190.10">
    <property type="entry name" value="Periplasmic binding protein-like II"/>
    <property type="match status" value="2"/>
</dbReference>
<protein>
    <submittedName>
        <fullName evidence="3">Mg-chelatase subunit</fullName>
    </submittedName>
</protein>
<dbReference type="eggNOG" id="COG1840">
    <property type="taxonomic scope" value="Bacteria"/>
</dbReference>
<feature type="domain" description="VWFA" evidence="2">
    <location>
        <begin position="351"/>
        <end position="537"/>
    </location>
</feature>
<dbReference type="HOGENOM" id="CLU_029847_1_0_11"/>
<dbReference type="EMBL" id="CP004353">
    <property type="protein sequence ID" value="AHI22710.1"/>
    <property type="molecule type" value="Genomic_DNA"/>
</dbReference>
<sequence>MNMTKPHRLLLALLALVVGVSLGACSSLSGVDGGGSQGAASEELKGTTLRIVAATELKALDSVVAQAAKDLGMTIEMAYPGGTLDNTERLGEGGFDGYYEATWFATNRYAELQGLGERFASTSSVATSPVLLGVRPTTAAELGWDKTQPTWAEIAQAASSGALKFGMTDPGTSNSGFSALASVATSFADTGSALSTQDIARVAPQVREFFSGQTVTSGSSGWLTTAFRSETGKANAILSNEASLIDLKNQGEDIDLIAPSDGVIFADYPLSALSTADQPLAKEKAQALAGWLEQHPQELADAGLRPTTAGDSARNPDFAPGLLLEIPFPASQDVVSALIDSYNNDLRSPGAMAFMLDTSGSMAGDRIASLKATLHSLADGSAQVNGTSVGFRDREDITFVPFSTAVHDQRSLVFDAANAATVGEVGSAIEALDPSGDTAIYEALAAAYDHLGASASNIRSIVLMSDGELTAGRSFDDFRAYYEALPNQVKTIPTFVILYGEANAEEMTALAELTGGKVFDAQRGDLASAFKEIRGYQ</sequence>
<keyword evidence="1" id="KW-0732">Signal</keyword>
<dbReference type="SMART" id="SM00327">
    <property type="entry name" value="VWA"/>
    <property type="match status" value="1"/>
</dbReference>
<organism evidence="3 4">
    <name type="scientific">Corynebacterium vitaeruminis DSM 20294</name>
    <dbReference type="NCBI Taxonomy" id="1224164"/>
    <lineage>
        <taxon>Bacteria</taxon>
        <taxon>Bacillati</taxon>
        <taxon>Actinomycetota</taxon>
        <taxon>Actinomycetes</taxon>
        <taxon>Mycobacteriales</taxon>
        <taxon>Corynebacteriaceae</taxon>
        <taxon>Corynebacterium</taxon>
    </lineage>
</organism>
<accession>W5Y1E6</accession>
<feature type="chain" id="PRO_5038485276" evidence="1">
    <location>
        <begin position="24"/>
        <end position="537"/>
    </location>
</feature>